<gene>
    <name evidence="3" type="ORF">TMPK1_40500</name>
</gene>
<evidence type="ECO:0000256" key="1">
    <source>
        <dbReference type="SAM" id="MobiDB-lite"/>
    </source>
</evidence>
<evidence type="ECO:0008006" key="5">
    <source>
        <dbReference type="Google" id="ProtNLM"/>
    </source>
</evidence>
<dbReference type="RefSeq" id="WP_420245468.1">
    <property type="nucleotide sequence ID" value="NZ_BOPV01000001.1"/>
</dbReference>
<dbReference type="AlphaFoldDB" id="A0A8S8XEH8"/>
<keyword evidence="4" id="KW-1185">Reference proteome</keyword>
<organism evidence="3 4">
    <name type="scientific">Roseiterribacter gracilis</name>
    <dbReference type="NCBI Taxonomy" id="2812848"/>
    <lineage>
        <taxon>Bacteria</taxon>
        <taxon>Pseudomonadati</taxon>
        <taxon>Pseudomonadota</taxon>
        <taxon>Alphaproteobacteria</taxon>
        <taxon>Rhodospirillales</taxon>
        <taxon>Roseiterribacteraceae</taxon>
        <taxon>Roseiterribacter</taxon>
    </lineage>
</organism>
<sequence>MTKFASILAAAGLLVALPAVAQTNSAQPRTTTTGQAPATAPSLSDSNNTSDKGAASSPLANTQGATTATTTNRSGSTGSSAPAMGDANSTLDKSAKSDKSPLANTQGSTGASSDNAATDDTTAKKSTKKTTTKHKHVQSSSADDHMADQLNARVLAGDMPQGTSGSSMPTTRE</sequence>
<feature type="compositionally biased region" description="Low complexity" evidence="1">
    <location>
        <begin position="60"/>
        <end position="81"/>
    </location>
</feature>
<feature type="compositionally biased region" description="Polar residues" evidence="1">
    <location>
        <begin position="42"/>
        <end position="51"/>
    </location>
</feature>
<name>A0A8S8XEH8_9PROT</name>
<proteinExistence type="predicted"/>
<protein>
    <recommendedName>
        <fullName evidence="5">Proteophosphoglycan ppg4</fullName>
    </recommendedName>
</protein>
<reference evidence="3" key="1">
    <citation type="submission" date="2021-02" db="EMBL/GenBank/DDBJ databases">
        <title>Genome sequence of Rhodospirillales sp. strain TMPK1 isolated from soil.</title>
        <authorList>
            <person name="Nakai R."/>
            <person name="Kusada H."/>
            <person name="Tamaki H."/>
        </authorList>
    </citation>
    <scope>NUCLEOTIDE SEQUENCE</scope>
    <source>
        <strain evidence="3">TMPK1</strain>
    </source>
</reference>
<dbReference type="EMBL" id="BOPV01000001">
    <property type="protein sequence ID" value="GIL41813.1"/>
    <property type="molecule type" value="Genomic_DNA"/>
</dbReference>
<evidence type="ECO:0000313" key="3">
    <source>
        <dbReference type="EMBL" id="GIL41813.1"/>
    </source>
</evidence>
<feature type="compositionally biased region" description="Basic residues" evidence="1">
    <location>
        <begin position="125"/>
        <end position="137"/>
    </location>
</feature>
<dbReference type="Proteomes" id="UP000681075">
    <property type="component" value="Unassembled WGS sequence"/>
</dbReference>
<feature type="compositionally biased region" description="Polar residues" evidence="1">
    <location>
        <begin position="161"/>
        <end position="173"/>
    </location>
</feature>
<evidence type="ECO:0000313" key="4">
    <source>
        <dbReference type="Proteomes" id="UP000681075"/>
    </source>
</evidence>
<feature type="compositionally biased region" description="Low complexity" evidence="1">
    <location>
        <begin position="25"/>
        <end position="41"/>
    </location>
</feature>
<accession>A0A8S8XEH8</accession>
<feature type="region of interest" description="Disordered" evidence="1">
    <location>
        <begin position="25"/>
        <end position="173"/>
    </location>
</feature>
<comment type="caution">
    <text evidence="3">The sequence shown here is derived from an EMBL/GenBank/DDBJ whole genome shotgun (WGS) entry which is preliminary data.</text>
</comment>
<feature type="compositionally biased region" description="Low complexity" evidence="1">
    <location>
        <begin position="108"/>
        <end position="120"/>
    </location>
</feature>
<feature type="signal peptide" evidence="2">
    <location>
        <begin position="1"/>
        <end position="21"/>
    </location>
</feature>
<feature type="chain" id="PRO_5035907007" description="Proteophosphoglycan ppg4" evidence="2">
    <location>
        <begin position="22"/>
        <end position="173"/>
    </location>
</feature>
<keyword evidence="2" id="KW-0732">Signal</keyword>
<evidence type="ECO:0000256" key="2">
    <source>
        <dbReference type="SAM" id="SignalP"/>
    </source>
</evidence>